<dbReference type="EMBL" id="LUCM01001011">
    <property type="protein sequence ID" value="KAA0199648.1"/>
    <property type="molecule type" value="Genomic_DNA"/>
</dbReference>
<dbReference type="AlphaFoldDB" id="A0A8E0S5D2"/>
<dbReference type="PANTHER" id="PTHR22929:SF0">
    <property type="entry name" value="TRANSCRIPTION FACTOR TFIIIB COMPONENT B'' HOMOLOG"/>
    <property type="match status" value="1"/>
</dbReference>
<dbReference type="InterPro" id="IPR009057">
    <property type="entry name" value="Homeodomain-like_sf"/>
</dbReference>
<evidence type="ECO:0000313" key="2">
    <source>
        <dbReference type="EMBL" id="KAA0199648.1"/>
    </source>
</evidence>
<dbReference type="GO" id="GO:0070898">
    <property type="term" value="P:RNA polymerase III preinitiation complex assembly"/>
    <property type="evidence" value="ECO:0007669"/>
    <property type="project" value="TreeGrafter"/>
</dbReference>
<proteinExistence type="predicted"/>
<sequence length="185" mass="21306">YRLANSNKSDNSETKCRDSVKLEPPVFKAEVAIQSPGKPSPTLPVDLLAPQLRLDADGNIVLDESSLVVALPETAREDNSVRHVNEETGLLNVTYNSFRTLPDRRGRRWSPRETVRFYRALNTFGRDFYLMATIFPNRSRVELKVCFRFEFSYWHLFRIVVTARACFLYHASVRAYGFGLRDLTI</sequence>
<dbReference type="Proteomes" id="UP000728185">
    <property type="component" value="Unassembled WGS sequence"/>
</dbReference>
<dbReference type="OrthoDB" id="272624at2759"/>
<accession>A0A8E0S5D2</accession>
<reference evidence="2" key="1">
    <citation type="submission" date="2019-05" db="EMBL/GenBank/DDBJ databases">
        <title>Annotation for the trematode Fasciolopsis buski.</title>
        <authorList>
            <person name="Choi Y.-J."/>
        </authorList>
    </citation>
    <scope>NUCLEOTIDE SEQUENCE</scope>
    <source>
        <strain evidence="2">HT</strain>
        <tissue evidence="2">Whole worm</tissue>
    </source>
</reference>
<name>A0A8E0S5D2_9TREM</name>
<dbReference type="GO" id="GO:0000126">
    <property type="term" value="C:transcription factor TFIIIB complex"/>
    <property type="evidence" value="ECO:0007669"/>
    <property type="project" value="TreeGrafter"/>
</dbReference>
<feature type="non-terminal residue" evidence="2">
    <location>
        <position position="1"/>
    </location>
</feature>
<comment type="caution">
    <text evidence="2">The sequence shown here is derived from an EMBL/GenBank/DDBJ whole genome shotgun (WGS) entry which is preliminary data.</text>
</comment>
<dbReference type="GO" id="GO:0001156">
    <property type="term" value="F:TFIIIC-class transcription factor complex binding"/>
    <property type="evidence" value="ECO:0007669"/>
    <property type="project" value="TreeGrafter"/>
</dbReference>
<dbReference type="PANTHER" id="PTHR22929">
    <property type="entry name" value="RNA POLYMERASE III TRANSCRIPTION INITIATION FACTOR B"/>
    <property type="match status" value="1"/>
</dbReference>
<dbReference type="SMART" id="SM00717">
    <property type="entry name" value="SANT"/>
    <property type="match status" value="1"/>
</dbReference>
<organism evidence="2 3">
    <name type="scientific">Fasciolopsis buskii</name>
    <dbReference type="NCBI Taxonomy" id="27845"/>
    <lineage>
        <taxon>Eukaryota</taxon>
        <taxon>Metazoa</taxon>
        <taxon>Spiralia</taxon>
        <taxon>Lophotrochozoa</taxon>
        <taxon>Platyhelminthes</taxon>
        <taxon>Trematoda</taxon>
        <taxon>Digenea</taxon>
        <taxon>Plagiorchiida</taxon>
        <taxon>Echinostomata</taxon>
        <taxon>Echinostomatoidea</taxon>
        <taxon>Fasciolidae</taxon>
        <taxon>Fasciolopsis</taxon>
    </lineage>
</organism>
<dbReference type="InterPro" id="IPR001005">
    <property type="entry name" value="SANT/Myb"/>
</dbReference>
<gene>
    <name evidence="2" type="ORF">FBUS_11660</name>
</gene>
<dbReference type="InterPro" id="IPR039467">
    <property type="entry name" value="TFIIIB_B''_Myb"/>
</dbReference>
<dbReference type="SUPFAM" id="SSF46689">
    <property type="entry name" value="Homeodomain-like"/>
    <property type="match status" value="1"/>
</dbReference>
<evidence type="ECO:0000313" key="3">
    <source>
        <dbReference type="Proteomes" id="UP000728185"/>
    </source>
</evidence>
<dbReference type="Pfam" id="PF15963">
    <property type="entry name" value="Myb_DNA-bind_7"/>
    <property type="match status" value="1"/>
</dbReference>
<keyword evidence="3" id="KW-1185">Reference proteome</keyword>
<evidence type="ECO:0000259" key="1">
    <source>
        <dbReference type="SMART" id="SM00717"/>
    </source>
</evidence>
<protein>
    <submittedName>
        <fullName evidence="2">Transcription factor TFIIIB component B</fullName>
    </submittedName>
</protein>
<feature type="domain" description="Myb-like" evidence="1">
    <location>
        <begin position="105"/>
        <end position="153"/>
    </location>
</feature>